<accession>A0ABU9CKX9</accession>
<dbReference type="InterPro" id="IPR008274">
    <property type="entry name" value="AldOxase/xan_DH_MoCoBD1"/>
</dbReference>
<sequence length="720" mass="76320">MSEQLKDSVKSAVKVSRRGFVKGSAAMSGGMLVGFTLPFGGPANAAGLVHTPNAWVHIADDNTITLMSARAEMGQGVYTSMPMLIAEELNVDVQKVKVAFAPPGKVYGNALIFGLQLTGGSTSVREGWEKLRIAGAQVREMLVAAAAQKWGVDASTLKAENGMVTGPKGKKATYGQLAEAASKLPVPEKVAIKDASQFRIVGKPTTRLDTPAKVNGTARFGIDVKLPGMVYASLEQTPVLGGTVKSFDASKAKAMPGVIDVVQIPDGVAVVADSYWRAVKAREVLKVEWDEGPNASLNTAAMFAGTKAALDSGKPIPLKKVGDAAGVIAGAAKVVRAEYMTQNLSHSPMEPMNFTAHFEGDRIRLIGPTQWPDNAQGTVAKLLGIKPENVAVESTFLGGGFGRRIDIDFIIQAAQISKAVNKPVKLIWTREDDMQHDFYRPLAVHRLAAAVGADGKPTAHTWRVASQSITGRVFGLPPEAPDGLMTEAAVALYDIPAVQHDTVKHDAGLRVGYWRAVSHNMNAFANESFIDELAAAAGKDPVAYRLSLLDSQPRAAAVLKQAADKAGWSTPAPAGRARGVALMEGYDSYVAQVVEVSMKDGAPVVHKATVVADVGQMVNPDTVLAQIQSSVIFGLSAALWGEITVDKGRIQQFNFDTFRVMRNHEAPQIDVTLVQSKEKPGGIGEPVTALQAPSVANAMAALTGKRVRRTPFLPAYVAQA</sequence>
<dbReference type="RefSeq" id="WP_341412185.1">
    <property type="nucleotide sequence ID" value="NZ_JBBUTH010000009.1"/>
</dbReference>
<dbReference type="Gene3D" id="3.90.1170.50">
    <property type="entry name" value="Aldehyde oxidase/xanthine dehydrogenase, a/b hammerhead"/>
    <property type="match status" value="1"/>
</dbReference>
<dbReference type="EMBL" id="JBBUTH010000009">
    <property type="protein sequence ID" value="MEK8052479.1"/>
    <property type="molecule type" value="Genomic_DNA"/>
</dbReference>
<evidence type="ECO:0000313" key="2">
    <source>
        <dbReference type="EMBL" id="MEK8052479.1"/>
    </source>
</evidence>
<dbReference type="Pfam" id="PF20256">
    <property type="entry name" value="MoCoBD_2"/>
    <property type="match status" value="2"/>
</dbReference>
<protein>
    <submittedName>
        <fullName evidence="2">Xanthine dehydrogenase family protein molybdopterin-binding subunit</fullName>
    </submittedName>
</protein>
<dbReference type="InterPro" id="IPR019546">
    <property type="entry name" value="TAT_signal_bac_arc"/>
</dbReference>
<dbReference type="Gene3D" id="3.30.365.10">
    <property type="entry name" value="Aldehyde oxidase/xanthine dehydrogenase, molybdopterin binding domain"/>
    <property type="match status" value="4"/>
</dbReference>
<reference evidence="2 3" key="1">
    <citation type="submission" date="2024-04" db="EMBL/GenBank/DDBJ databases">
        <title>Novel species of the genus Ideonella isolated from streams.</title>
        <authorList>
            <person name="Lu H."/>
        </authorList>
    </citation>
    <scope>NUCLEOTIDE SEQUENCE [LARGE SCALE GENOMIC DNA]</scope>
    <source>
        <strain evidence="2 3">DXS22W</strain>
    </source>
</reference>
<dbReference type="Proteomes" id="UP001365405">
    <property type="component" value="Unassembled WGS sequence"/>
</dbReference>
<evidence type="ECO:0000313" key="3">
    <source>
        <dbReference type="Proteomes" id="UP001365405"/>
    </source>
</evidence>
<dbReference type="PIRSF" id="PIRSF036389">
    <property type="entry name" value="IOR_B"/>
    <property type="match status" value="1"/>
</dbReference>
<keyword evidence="3" id="KW-1185">Reference proteome</keyword>
<comment type="caution">
    <text evidence="2">The sequence shown here is derived from an EMBL/GenBank/DDBJ whole genome shotgun (WGS) entry which is preliminary data.</text>
</comment>
<dbReference type="InterPro" id="IPR012368">
    <property type="entry name" value="OxRdtase_Mopterin-bd_su_IorB"/>
</dbReference>
<dbReference type="InterPro" id="IPR006311">
    <property type="entry name" value="TAT_signal"/>
</dbReference>
<dbReference type="NCBIfam" id="TIGR01409">
    <property type="entry name" value="TAT_signal_seq"/>
    <property type="match status" value="1"/>
</dbReference>
<dbReference type="InterPro" id="IPR052516">
    <property type="entry name" value="N-heterocyclic_Hydroxylase"/>
</dbReference>
<dbReference type="PANTHER" id="PTHR47495:SF2">
    <property type="entry name" value="ALDEHYDE DEHYDROGENASE"/>
    <property type="match status" value="1"/>
</dbReference>
<dbReference type="InterPro" id="IPR000674">
    <property type="entry name" value="Ald_Oxase/Xan_DH_a/b"/>
</dbReference>
<dbReference type="SMART" id="SM01008">
    <property type="entry name" value="Ald_Xan_dh_C"/>
    <property type="match status" value="1"/>
</dbReference>
<dbReference type="InterPro" id="IPR046867">
    <property type="entry name" value="AldOxase/xan_DH_MoCoBD2"/>
</dbReference>
<dbReference type="PROSITE" id="PS51318">
    <property type="entry name" value="TAT"/>
    <property type="match status" value="1"/>
</dbReference>
<proteinExistence type="predicted"/>
<gene>
    <name evidence="2" type="ORF">AACH10_19660</name>
</gene>
<name>A0ABU9CKX9_9BURK</name>
<dbReference type="InterPro" id="IPR037165">
    <property type="entry name" value="AldOxase/xan_DH_Mopterin-bd_sf"/>
</dbReference>
<organism evidence="2 3">
    <name type="scientific">Pseudaquabacterium inlustre</name>
    <dbReference type="NCBI Taxonomy" id="2984192"/>
    <lineage>
        <taxon>Bacteria</taxon>
        <taxon>Pseudomonadati</taxon>
        <taxon>Pseudomonadota</taxon>
        <taxon>Betaproteobacteria</taxon>
        <taxon>Burkholderiales</taxon>
        <taxon>Sphaerotilaceae</taxon>
        <taxon>Pseudaquabacterium</taxon>
    </lineage>
</organism>
<dbReference type="PANTHER" id="PTHR47495">
    <property type="entry name" value="ALDEHYDE DEHYDROGENASE"/>
    <property type="match status" value="1"/>
</dbReference>
<dbReference type="SUPFAM" id="SSF56003">
    <property type="entry name" value="Molybdenum cofactor-binding domain"/>
    <property type="match status" value="2"/>
</dbReference>
<evidence type="ECO:0000259" key="1">
    <source>
        <dbReference type="SMART" id="SM01008"/>
    </source>
</evidence>
<dbReference type="Pfam" id="PF02738">
    <property type="entry name" value="MoCoBD_1"/>
    <property type="match status" value="1"/>
</dbReference>
<feature type="domain" description="Aldehyde oxidase/xanthine dehydrogenase a/b hammerhead" evidence="1">
    <location>
        <begin position="215"/>
        <end position="293"/>
    </location>
</feature>